<dbReference type="EMBL" id="LR797482">
    <property type="protein sequence ID" value="CAB4219476.1"/>
    <property type="molecule type" value="Genomic_DNA"/>
</dbReference>
<sequence>MAIANDKEFCSFCRFFSGQEPMGACRRFPELRNKSPNDWCGEFMHSKNLVIESITSGLTVSVSKSMKNPIGRPKKS</sequence>
<proteinExistence type="predicted"/>
<dbReference type="EMBL" id="LR796969">
    <property type="protein sequence ID" value="CAB4178648.1"/>
    <property type="molecule type" value="Genomic_DNA"/>
</dbReference>
<gene>
    <name evidence="3" type="ORF">UFOVP1019_49</name>
    <name evidence="4" type="ORF">UFOVP1618_23</name>
    <name evidence="1" type="ORF">UFOVP846_37</name>
    <name evidence="2" type="ORF">UFOVP940_51</name>
</gene>
<name>A0A6J5Q185_9CAUD</name>
<dbReference type="InterPro" id="IPR036369">
    <property type="entry name" value="HIPIP_sf"/>
</dbReference>
<organism evidence="2">
    <name type="scientific">uncultured Caudovirales phage</name>
    <dbReference type="NCBI Taxonomy" id="2100421"/>
    <lineage>
        <taxon>Viruses</taxon>
        <taxon>Duplodnaviria</taxon>
        <taxon>Heunggongvirae</taxon>
        <taxon>Uroviricota</taxon>
        <taxon>Caudoviricetes</taxon>
        <taxon>Peduoviridae</taxon>
        <taxon>Maltschvirus</taxon>
        <taxon>Maltschvirus maltsch</taxon>
    </lineage>
</organism>
<reference evidence="2" key="1">
    <citation type="submission" date="2020-05" db="EMBL/GenBank/DDBJ databases">
        <authorList>
            <person name="Chiriac C."/>
            <person name="Salcher M."/>
            <person name="Ghai R."/>
            <person name="Kavagutti S V."/>
        </authorList>
    </citation>
    <scope>NUCLEOTIDE SEQUENCE</scope>
</reference>
<dbReference type="EMBL" id="LR796779">
    <property type="protein sequence ID" value="CAB4166560.1"/>
    <property type="molecule type" value="Genomic_DNA"/>
</dbReference>
<evidence type="ECO:0000313" key="1">
    <source>
        <dbReference type="EMBL" id="CAB4166560.1"/>
    </source>
</evidence>
<evidence type="ECO:0000313" key="4">
    <source>
        <dbReference type="EMBL" id="CAB4219476.1"/>
    </source>
</evidence>
<dbReference type="SUPFAM" id="SSF57652">
    <property type="entry name" value="HIPIP (high potential iron protein)"/>
    <property type="match status" value="1"/>
</dbReference>
<accession>A0A6J5Q185</accession>
<protein>
    <submittedName>
        <fullName evidence="2">Uncharacterized protein</fullName>
    </submittedName>
</protein>
<evidence type="ECO:0000313" key="2">
    <source>
        <dbReference type="EMBL" id="CAB4173344.1"/>
    </source>
</evidence>
<dbReference type="GO" id="GO:0009055">
    <property type="term" value="F:electron transfer activity"/>
    <property type="evidence" value="ECO:0007669"/>
    <property type="project" value="InterPro"/>
</dbReference>
<dbReference type="GO" id="GO:0019646">
    <property type="term" value="P:aerobic electron transport chain"/>
    <property type="evidence" value="ECO:0007669"/>
    <property type="project" value="InterPro"/>
</dbReference>
<evidence type="ECO:0000313" key="3">
    <source>
        <dbReference type="EMBL" id="CAB4178648.1"/>
    </source>
</evidence>
<dbReference type="EMBL" id="LR796891">
    <property type="protein sequence ID" value="CAB4173344.1"/>
    <property type="molecule type" value="Genomic_DNA"/>
</dbReference>